<evidence type="ECO:0000313" key="3">
    <source>
        <dbReference type="Proteomes" id="UP000623010"/>
    </source>
</evidence>
<accession>A0A918V5R0</accession>
<dbReference type="Proteomes" id="UP000623010">
    <property type="component" value="Unassembled WGS sequence"/>
</dbReference>
<dbReference type="EMBL" id="BMWH01000002">
    <property type="protein sequence ID" value="GGZ73648.1"/>
    <property type="molecule type" value="Genomic_DNA"/>
</dbReference>
<dbReference type="AlphaFoldDB" id="A0A918V5R0"/>
<evidence type="ECO:0000313" key="2">
    <source>
        <dbReference type="EMBL" id="GGZ73648.1"/>
    </source>
</evidence>
<feature type="compositionally biased region" description="Acidic residues" evidence="1">
    <location>
        <begin position="194"/>
        <end position="203"/>
    </location>
</feature>
<comment type="caution">
    <text evidence="2">The sequence shown here is derived from an EMBL/GenBank/DDBJ whole genome shotgun (WGS) entry which is preliminary data.</text>
</comment>
<feature type="compositionally biased region" description="Basic and acidic residues" evidence="1">
    <location>
        <begin position="184"/>
        <end position="193"/>
    </location>
</feature>
<reference evidence="2" key="1">
    <citation type="journal article" date="2014" name="Int. J. Syst. Evol. Microbiol.">
        <title>Complete genome sequence of Corynebacterium casei LMG S-19264T (=DSM 44701T), isolated from a smear-ripened cheese.</title>
        <authorList>
            <consortium name="US DOE Joint Genome Institute (JGI-PGF)"/>
            <person name="Walter F."/>
            <person name="Albersmeier A."/>
            <person name="Kalinowski J."/>
            <person name="Ruckert C."/>
        </authorList>
    </citation>
    <scope>NUCLEOTIDE SEQUENCE</scope>
    <source>
        <strain evidence="2">JCM 5016</strain>
    </source>
</reference>
<reference evidence="2" key="2">
    <citation type="submission" date="2020-09" db="EMBL/GenBank/DDBJ databases">
        <authorList>
            <person name="Sun Q."/>
            <person name="Ohkuma M."/>
        </authorList>
    </citation>
    <scope>NUCLEOTIDE SEQUENCE</scope>
    <source>
        <strain evidence="2">JCM 5016</strain>
    </source>
</reference>
<sequence length="203" mass="20798">MSAEVNQTRTSVVWRKIGDLLDSRSPFAGLSLNSGFLGSLSSPGGPVSQASETASDSPVFGGTLMRALPRRAVLAAPCAVLMFALVACGGSDSGSDSSKAAGTQQSAQGAGGDEAAGEAGDTDDKTEPPLTGDIKQKAEAAALAKYPGTVVKSEEDVEKPGMYAVEVKQKDGTSIEVYVDKSFKVTDTKKEGTEETEEAEDAG</sequence>
<gene>
    <name evidence="2" type="ORF">GCM10010389_09080</name>
</gene>
<name>A0A918V5R0_9ACTN</name>
<protein>
    <recommendedName>
        <fullName evidence="4">PepSY domain-containing protein</fullName>
    </recommendedName>
</protein>
<feature type="region of interest" description="Disordered" evidence="1">
    <location>
        <begin position="184"/>
        <end position="203"/>
    </location>
</feature>
<feature type="compositionally biased region" description="Low complexity" evidence="1">
    <location>
        <begin position="94"/>
        <end position="108"/>
    </location>
</feature>
<evidence type="ECO:0000256" key="1">
    <source>
        <dbReference type="SAM" id="MobiDB-lite"/>
    </source>
</evidence>
<feature type="region of interest" description="Disordered" evidence="1">
    <location>
        <begin position="94"/>
        <end position="139"/>
    </location>
</feature>
<organism evidence="2 3">
    <name type="scientific">Streptomyces echinoruber</name>
    <dbReference type="NCBI Taxonomy" id="68898"/>
    <lineage>
        <taxon>Bacteria</taxon>
        <taxon>Bacillati</taxon>
        <taxon>Actinomycetota</taxon>
        <taxon>Actinomycetes</taxon>
        <taxon>Kitasatosporales</taxon>
        <taxon>Streptomycetaceae</taxon>
        <taxon>Streptomyces</taxon>
    </lineage>
</organism>
<proteinExistence type="predicted"/>
<keyword evidence="3" id="KW-1185">Reference proteome</keyword>
<dbReference type="Gene3D" id="3.30.505.20">
    <property type="match status" value="1"/>
</dbReference>
<evidence type="ECO:0008006" key="4">
    <source>
        <dbReference type="Google" id="ProtNLM"/>
    </source>
</evidence>